<reference evidence="2 3" key="1">
    <citation type="submission" date="2024-06" db="EMBL/GenBank/DDBJ databases">
        <authorList>
            <person name="Pan Q."/>
            <person name="Wen M."/>
            <person name="Jouanno E."/>
            <person name="Zahm M."/>
            <person name="Klopp C."/>
            <person name="Cabau C."/>
            <person name="Louis A."/>
            <person name="Berthelot C."/>
            <person name="Parey E."/>
            <person name="Roest Crollius H."/>
            <person name="Montfort J."/>
            <person name="Robinson-Rechavi M."/>
            <person name="Bouchez O."/>
            <person name="Lampietro C."/>
            <person name="Lopez Roques C."/>
            <person name="Donnadieu C."/>
            <person name="Postlethwait J."/>
            <person name="Bobe J."/>
            <person name="Verreycken H."/>
            <person name="Guiguen Y."/>
        </authorList>
    </citation>
    <scope>NUCLEOTIDE SEQUENCE [LARGE SCALE GENOMIC DNA]</scope>
    <source>
        <strain evidence="2">Up_M1</strain>
        <tissue evidence="2">Testis</tissue>
    </source>
</reference>
<name>A0ABD0WNU4_UMBPY</name>
<feature type="signal peptide" evidence="1">
    <location>
        <begin position="1"/>
        <end position="21"/>
    </location>
</feature>
<dbReference type="AlphaFoldDB" id="A0ABD0WNU4"/>
<evidence type="ECO:0000256" key="1">
    <source>
        <dbReference type="SAM" id="SignalP"/>
    </source>
</evidence>
<dbReference type="Proteomes" id="UP001557470">
    <property type="component" value="Unassembled WGS sequence"/>
</dbReference>
<gene>
    <name evidence="2" type="ORF">UPYG_G00203630</name>
</gene>
<protein>
    <recommendedName>
        <fullName evidence="4">Secreted protein</fullName>
    </recommendedName>
</protein>
<accession>A0ABD0WNU4</accession>
<proteinExistence type="predicted"/>
<dbReference type="EMBL" id="JAGEUA010000006">
    <property type="protein sequence ID" value="KAL0973438.1"/>
    <property type="molecule type" value="Genomic_DNA"/>
</dbReference>
<comment type="caution">
    <text evidence="2">The sequence shown here is derived from an EMBL/GenBank/DDBJ whole genome shotgun (WGS) entry which is preliminary data.</text>
</comment>
<evidence type="ECO:0000313" key="2">
    <source>
        <dbReference type="EMBL" id="KAL0973438.1"/>
    </source>
</evidence>
<feature type="chain" id="PRO_5044756669" description="Secreted protein" evidence="1">
    <location>
        <begin position="22"/>
        <end position="67"/>
    </location>
</feature>
<organism evidence="2 3">
    <name type="scientific">Umbra pygmaea</name>
    <name type="common">Eastern mudminnow</name>
    <dbReference type="NCBI Taxonomy" id="75934"/>
    <lineage>
        <taxon>Eukaryota</taxon>
        <taxon>Metazoa</taxon>
        <taxon>Chordata</taxon>
        <taxon>Craniata</taxon>
        <taxon>Vertebrata</taxon>
        <taxon>Euteleostomi</taxon>
        <taxon>Actinopterygii</taxon>
        <taxon>Neopterygii</taxon>
        <taxon>Teleostei</taxon>
        <taxon>Protacanthopterygii</taxon>
        <taxon>Esociformes</taxon>
        <taxon>Umbridae</taxon>
        <taxon>Umbra</taxon>
    </lineage>
</organism>
<evidence type="ECO:0008006" key="4">
    <source>
        <dbReference type="Google" id="ProtNLM"/>
    </source>
</evidence>
<keyword evidence="3" id="KW-1185">Reference proteome</keyword>
<keyword evidence="1" id="KW-0732">Signal</keyword>
<sequence length="67" mass="7433">MCLSLLLPVCKVSLLLPVFKGEVGCTCESRELRHKHPRTISGPLRDGRGGALEGRWWKALSVMPGCW</sequence>
<evidence type="ECO:0000313" key="3">
    <source>
        <dbReference type="Proteomes" id="UP001557470"/>
    </source>
</evidence>